<organism evidence="2 3">
    <name type="scientific">Haloarcula vallismortis</name>
    <name type="common">Halobacterium vallismortis</name>
    <dbReference type="NCBI Taxonomy" id="28442"/>
    <lineage>
        <taxon>Archaea</taxon>
        <taxon>Methanobacteriati</taxon>
        <taxon>Methanobacteriota</taxon>
        <taxon>Stenosarchaea group</taxon>
        <taxon>Halobacteria</taxon>
        <taxon>Halobacteriales</taxon>
        <taxon>Haloarculaceae</taxon>
        <taxon>Haloarcula</taxon>
    </lineage>
</organism>
<gene>
    <name evidence="2" type="ORF">SAMN05443574_10161</name>
</gene>
<reference evidence="2 3" key="1">
    <citation type="submission" date="2016-10" db="EMBL/GenBank/DDBJ databases">
        <authorList>
            <person name="de Groot N.N."/>
        </authorList>
    </citation>
    <scope>NUCLEOTIDE SEQUENCE [LARGE SCALE GENOMIC DNA]</scope>
    <source>
        <strain evidence="2 3">DSM 3756</strain>
    </source>
</reference>
<dbReference type="Proteomes" id="UP000182573">
    <property type="component" value="Unassembled WGS sequence"/>
</dbReference>
<dbReference type="AlphaFoldDB" id="A0A1H2Q4L7"/>
<evidence type="ECO:0000313" key="2">
    <source>
        <dbReference type="EMBL" id="SDW02106.1"/>
    </source>
</evidence>
<sequence length="179" mass="18299">MTADPRCPHCSEKVSATATWCMHCGRDFDSPVDAGTGTTVLDAGGSQTTSDLEAALNAGDLNGIRGALARSERGATLVGIGLAAIALFTLPYATPSGNTLWYLLAVAGAGAVAATQATADDAVRTGGKALAVAPFFVVFADVLQGYLVSGLVSASPTVLFGPAIYAGLVMFGVRRYRRR</sequence>
<feature type="transmembrane region" description="Helical" evidence="1">
    <location>
        <begin position="74"/>
        <end position="93"/>
    </location>
</feature>
<dbReference type="STRING" id="28442.SAMN05443574_10161"/>
<protein>
    <recommendedName>
        <fullName evidence="4">Zinc-ribbon domain-containing protein</fullName>
    </recommendedName>
</protein>
<accession>A0A1H2Q4L7</accession>
<proteinExistence type="predicted"/>
<name>A0A1H2Q4L7_HALVA</name>
<feature type="transmembrane region" description="Helical" evidence="1">
    <location>
        <begin position="154"/>
        <end position="173"/>
    </location>
</feature>
<dbReference type="EMBL" id="FNOF01000001">
    <property type="protein sequence ID" value="SDW02106.1"/>
    <property type="molecule type" value="Genomic_DNA"/>
</dbReference>
<keyword evidence="1" id="KW-0812">Transmembrane</keyword>
<evidence type="ECO:0000313" key="3">
    <source>
        <dbReference type="Proteomes" id="UP000182573"/>
    </source>
</evidence>
<evidence type="ECO:0000256" key="1">
    <source>
        <dbReference type="SAM" id="Phobius"/>
    </source>
</evidence>
<evidence type="ECO:0008006" key="4">
    <source>
        <dbReference type="Google" id="ProtNLM"/>
    </source>
</evidence>
<keyword evidence="1" id="KW-0472">Membrane</keyword>
<dbReference type="RefSeq" id="WP_241431710.1">
    <property type="nucleotide sequence ID" value="NZ_FNOF01000001.1"/>
</dbReference>
<keyword evidence="1" id="KW-1133">Transmembrane helix</keyword>